<dbReference type="EMBL" id="JAUESC010000381">
    <property type="protein sequence ID" value="KAK0590029.1"/>
    <property type="molecule type" value="Genomic_DNA"/>
</dbReference>
<protein>
    <submittedName>
        <fullName evidence="2">Uncharacterized protein</fullName>
    </submittedName>
</protein>
<feature type="region of interest" description="Disordered" evidence="1">
    <location>
        <begin position="144"/>
        <end position="215"/>
    </location>
</feature>
<keyword evidence="3" id="KW-1185">Reference proteome</keyword>
<reference evidence="2" key="1">
    <citation type="journal article" date="2022" name="Plant J.">
        <title>Strategies of tolerance reflected in two North American maple genomes.</title>
        <authorList>
            <person name="McEvoy S.L."/>
            <person name="Sezen U.U."/>
            <person name="Trouern-Trend A."/>
            <person name="McMahon S.M."/>
            <person name="Schaberg P.G."/>
            <person name="Yang J."/>
            <person name="Wegrzyn J.L."/>
            <person name="Swenson N.G."/>
        </authorList>
    </citation>
    <scope>NUCLEOTIDE SEQUENCE</scope>
    <source>
        <strain evidence="2">NS2018</strain>
    </source>
</reference>
<gene>
    <name evidence="2" type="ORF">LWI29_021855</name>
</gene>
<reference evidence="2" key="2">
    <citation type="submission" date="2023-06" db="EMBL/GenBank/DDBJ databases">
        <authorList>
            <person name="Swenson N.G."/>
            <person name="Wegrzyn J.L."/>
            <person name="Mcevoy S.L."/>
        </authorList>
    </citation>
    <scope>NUCLEOTIDE SEQUENCE</scope>
    <source>
        <strain evidence="2">NS2018</strain>
        <tissue evidence="2">Leaf</tissue>
    </source>
</reference>
<feature type="compositionally biased region" description="Basic and acidic residues" evidence="1">
    <location>
        <begin position="186"/>
        <end position="197"/>
    </location>
</feature>
<accession>A0AA39SEK7</accession>
<organism evidence="2 3">
    <name type="scientific">Acer saccharum</name>
    <name type="common">Sugar maple</name>
    <dbReference type="NCBI Taxonomy" id="4024"/>
    <lineage>
        <taxon>Eukaryota</taxon>
        <taxon>Viridiplantae</taxon>
        <taxon>Streptophyta</taxon>
        <taxon>Embryophyta</taxon>
        <taxon>Tracheophyta</taxon>
        <taxon>Spermatophyta</taxon>
        <taxon>Magnoliopsida</taxon>
        <taxon>eudicotyledons</taxon>
        <taxon>Gunneridae</taxon>
        <taxon>Pentapetalae</taxon>
        <taxon>rosids</taxon>
        <taxon>malvids</taxon>
        <taxon>Sapindales</taxon>
        <taxon>Sapindaceae</taxon>
        <taxon>Hippocastanoideae</taxon>
        <taxon>Acereae</taxon>
        <taxon>Acer</taxon>
    </lineage>
</organism>
<comment type="caution">
    <text evidence="2">The sequence shown here is derived from an EMBL/GenBank/DDBJ whole genome shotgun (WGS) entry which is preliminary data.</text>
</comment>
<evidence type="ECO:0000313" key="3">
    <source>
        <dbReference type="Proteomes" id="UP001168877"/>
    </source>
</evidence>
<evidence type="ECO:0000313" key="2">
    <source>
        <dbReference type="EMBL" id="KAK0590029.1"/>
    </source>
</evidence>
<sequence>MGGVNVARPATMQGVRPHGEATEVSRKQWNGVTRIGGTTSVTIEKAAQTSVVPNSNNGGRFVFKGTQNISLTQVVGSGGDGKLVTNMAFDSISKDLGIGLAPVAYVQNTSKMKGGSDSIPPDTDYRSQPGMSFGIMAGTEITGAELSPMSSGAKDSRGQMSAGSWKRRARGVGSGSRPHEGGTVVSRDDRILGKREGIVGGVSDGKRQHTGPGSADDGLCIGEFFTIEPYACEPSSLPKYPPNKEMDVKLRDEEARRFTFLSFFMFTMSWINIGR</sequence>
<name>A0AA39SEK7_ACESA</name>
<proteinExistence type="predicted"/>
<dbReference type="Proteomes" id="UP001168877">
    <property type="component" value="Unassembled WGS sequence"/>
</dbReference>
<evidence type="ECO:0000256" key="1">
    <source>
        <dbReference type="SAM" id="MobiDB-lite"/>
    </source>
</evidence>
<dbReference type="AlphaFoldDB" id="A0AA39SEK7"/>